<name>B1T773_9BURK</name>
<sequence length="32" mass="3462">MPKPPVAKNTARQPNADEIHSSNPVKSGVPMY</sequence>
<protein>
    <submittedName>
        <fullName evidence="2">Uncharacterized protein</fullName>
    </submittedName>
</protein>
<organism evidence="2 3">
    <name type="scientific">Burkholderia ambifaria MEX-5</name>
    <dbReference type="NCBI Taxonomy" id="396597"/>
    <lineage>
        <taxon>Bacteria</taxon>
        <taxon>Pseudomonadati</taxon>
        <taxon>Pseudomonadota</taxon>
        <taxon>Betaproteobacteria</taxon>
        <taxon>Burkholderiales</taxon>
        <taxon>Burkholderiaceae</taxon>
        <taxon>Burkholderia</taxon>
        <taxon>Burkholderia cepacia complex</taxon>
    </lineage>
</organism>
<accession>B1T773</accession>
<comment type="caution">
    <text evidence="2">The sequence shown here is derived from an EMBL/GenBank/DDBJ whole genome shotgun (WGS) entry which is preliminary data.</text>
</comment>
<reference evidence="2 3" key="1">
    <citation type="submission" date="2008-03" db="EMBL/GenBank/DDBJ databases">
        <title>Sequencing of the draft genome and assembly of Burkholderia ambifaria MEX-5.</title>
        <authorList>
            <consortium name="US DOE Joint Genome Institute (JGI-PGF)"/>
            <person name="Copeland A."/>
            <person name="Lucas S."/>
            <person name="Lapidus A."/>
            <person name="Glavina del Rio T."/>
            <person name="Dalin E."/>
            <person name="Tice H."/>
            <person name="Bruce D."/>
            <person name="Goodwin L."/>
            <person name="Pitluck S."/>
            <person name="Larimer F."/>
            <person name="Land M.L."/>
            <person name="Hauser L."/>
            <person name="Tiedje J."/>
            <person name="Richardson P."/>
        </authorList>
    </citation>
    <scope>NUCLEOTIDE SEQUENCE [LARGE SCALE GENOMIC DNA]</scope>
    <source>
        <strain evidence="2 3">MEX-5</strain>
    </source>
</reference>
<proteinExistence type="predicted"/>
<feature type="region of interest" description="Disordered" evidence="1">
    <location>
        <begin position="1"/>
        <end position="32"/>
    </location>
</feature>
<dbReference type="EMBL" id="ABLK01000119">
    <property type="protein sequence ID" value="EDT40555.1"/>
    <property type="molecule type" value="Genomic_DNA"/>
</dbReference>
<evidence type="ECO:0000256" key="1">
    <source>
        <dbReference type="SAM" id="MobiDB-lite"/>
    </source>
</evidence>
<dbReference type="AlphaFoldDB" id="B1T773"/>
<dbReference type="Proteomes" id="UP000004814">
    <property type="component" value="Unassembled WGS sequence"/>
</dbReference>
<evidence type="ECO:0000313" key="3">
    <source>
        <dbReference type="Proteomes" id="UP000004814"/>
    </source>
</evidence>
<gene>
    <name evidence="2" type="ORF">BamMEX5DRAFT_3639</name>
</gene>
<evidence type="ECO:0000313" key="2">
    <source>
        <dbReference type="EMBL" id="EDT40555.1"/>
    </source>
</evidence>